<proteinExistence type="predicted"/>
<gene>
    <name evidence="1" type="ORF">JIN85_19795</name>
</gene>
<dbReference type="Proteomes" id="UP000603141">
    <property type="component" value="Unassembled WGS sequence"/>
</dbReference>
<comment type="caution">
    <text evidence="1">The sequence shown here is derived from an EMBL/GenBank/DDBJ whole genome shotgun (WGS) entry which is preliminary data.</text>
</comment>
<organism evidence="1 2">
    <name type="scientific">Luteolibacter pohnpeiensis</name>
    <dbReference type="NCBI Taxonomy" id="454153"/>
    <lineage>
        <taxon>Bacteria</taxon>
        <taxon>Pseudomonadati</taxon>
        <taxon>Verrucomicrobiota</taxon>
        <taxon>Verrucomicrobiia</taxon>
        <taxon>Verrucomicrobiales</taxon>
        <taxon>Verrucomicrobiaceae</taxon>
        <taxon>Luteolibacter</taxon>
    </lineage>
</organism>
<reference evidence="1" key="1">
    <citation type="submission" date="2021-01" db="EMBL/GenBank/DDBJ databases">
        <title>Modified the classification status of verrucomicrobia.</title>
        <authorList>
            <person name="Feng X."/>
        </authorList>
    </citation>
    <scope>NUCLEOTIDE SEQUENCE</scope>
    <source>
        <strain evidence="1">KCTC 22041</strain>
    </source>
</reference>
<accession>A0A934SEZ0</accession>
<dbReference type="AlphaFoldDB" id="A0A934SEZ0"/>
<evidence type="ECO:0000313" key="2">
    <source>
        <dbReference type="Proteomes" id="UP000603141"/>
    </source>
</evidence>
<evidence type="ECO:0000313" key="1">
    <source>
        <dbReference type="EMBL" id="MBK1884664.1"/>
    </source>
</evidence>
<dbReference type="EMBL" id="JAENIJ010000072">
    <property type="protein sequence ID" value="MBK1884664.1"/>
    <property type="molecule type" value="Genomic_DNA"/>
</dbReference>
<name>A0A934SEZ0_9BACT</name>
<dbReference type="RefSeq" id="WP_200274073.1">
    <property type="nucleotide sequence ID" value="NZ_JAENIJ010000072.1"/>
</dbReference>
<sequence length="263" mass="29457">MALIKRRERDAHWYHKNGDPCHTVIAKTTGLPRQTNLTDARKLGLIPSVTNILSMKSKPALDVWKLDKSILAALNLEKKPGESHENFLSRIAEESEAETKKAAAWGTAIHEQIEQYCTQGAFLGTGEILDYVACFDTWYRANVVEVISAEQSVVGSLGYAGRLDLHAMIQYNGETRRAIIDAKSQKLKGKADGNFYKEWSMQLAAYADCTREEGEPLPLLVSLLIPSDNPGPIQMKVWDNGLDALDAFHACFRLWCFEKGYRP</sequence>
<protein>
    <submittedName>
        <fullName evidence="1">Uncharacterized protein</fullName>
    </submittedName>
</protein>
<keyword evidence="2" id="KW-1185">Reference proteome</keyword>